<dbReference type="AlphaFoldDB" id="A0A3L8D623"/>
<proteinExistence type="predicted"/>
<protein>
    <submittedName>
        <fullName evidence="1">Uncharacterized protein</fullName>
    </submittedName>
</protein>
<evidence type="ECO:0000313" key="2">
    <source>
        <dbReference type="Proteomes" id="UP000279307"/>
    </source>
</evidence>
<accession>A0A3L8D623</accession>
<dbReference type="EMBL" id="QOIP01000012">
    <property type="protein sequence ID" value="RLU15905.1"/>
    <property type="molecule type" value="Genomic_DNA"/>
</dbReference>
<gene>
    <name evidence="1" type="ORF">DMN91_011661</name>
</gene>
<comment type="caution">
    <text evidence="1">The sequence shown here is derived from an EMBL/GenBank/DDBJ whole genome shotgun (WGS) entry which is preliminary data.</text>
</comment>
<organism evidence="1 2">
    <name type="scientific">Ooceraea biroi</name>
    <name type="common">Clonal raider ant</name>
    <name type="synonym">Cerapachys biroi</name>
    <dbReference type="NCBI Taxonomy" id="2015173"/>
    <lineage>
        <taxon>Eukaryota</taxon>
        <taxon>Metazoa</taxon>
        <taxon>Ecdysozoa</taxon>
        <taxon>Arthropoda</taxon>
        <taxon>Hexapoda</taxon>
        <taxon>Insecta</taxon>
        <taxon>Pterygota</taxon>
        <taxon>Neoptera</taxon>
        <taxon>Endopterygota</taxon>
        <taxon>Hymenoptera</taxon>
        <taxon>Apocrita</taxon>
        <taxon>Aculeata</taxon>
        <taxon>Formicoidea</taxon>
        <taxon>Formicidae</taxon>
        <taxon>Dorylinae</taxon>
        <taxon>Ooceraea</taxon>
    </lineage>
</organism>
<evidence type="ECO:0000313" key="1">
    <source>
        <dbReference type="EMBL" id="RLU15905.1"/>
    </source>
</evidence>
<sequence>MVGLEPVLEVPLCRKLSIIFPPPPYISRYDIGLHAFTYIDGYINIMEMHWLRSERKDRREEQENWEDYCDAWGENIFYLRQLFGLEEWVVEEEKDWNDIIY</sequence>
<dbReference type="Proteomes" id="UP000279307">
    <property type="component" value="Chromosome 12"/>
</dbReference>
<name>A0A3L8D623_OOCBI</name>
<reference evidence="1 2" key="1">
    <citation type="journal article" date="2018" name="Genome Res.">
        <title>The genomic architecture and molecular evolution of ant odorant receptors.</title>
        <authorList>
            <person name="McKenzie S.K."/>
            <person name="Kronauer D.J.C."/>
        </authorList>
    </citation>
    <scope>NUCLEOTIDE SEQUENCE [LARGE SCALE GENOMIC DNA]</scope>
    <source>
        <strain evidence="1">Clonal line C1</strain>
    </source>
</reference>